<reference evidence="1" key="1">
    <citation type="submission" date="2022-10" db="EMBL/GenBank/DDBJ databases">
        <title>Culturing micro-colonial fungi from biological soil crusts in the Mojave desert and describing Neophaeococcomyces mojavensis, and introducing the new genera and species Taxawa tesnikishii.</title>
        <authorList>
            <person name="Kurbessoian T."/>
            <person name="Stajich J.E."/>
        </authorList>
    </citation>
    <scope>NUCLEOTIDE SEQUENCE</scope>
    <source>
        <strain evidence="1">JES_112</strain>
    </source>
</reference>
<name>A0ACC3A0X5_9EURO</name>
<evidence type="ECO:0000313" key="2">
    <source>
        <dbReference type="Proteomes" id="UP001172386"/>
    </source>
</evidence>
<sequence>MTPPRPLCFRHVHQHVPEEEWMWHLVQHMRGVRHKSLCQPKLEFMTPRVDPIGHSVAQIALINDYEPLDESEAQLYEKLLVDTLHGNLEVVKVSFDDVRNLRKPYLNPVQPVATVGAFKGHLQILEFAMEMGAEMNRDVAFAVQKGSNSTSEMATYYEANKEKLDKLIEIPLDPAKVAAQKVSDEQRQKIDELIRR</sequence>
<dbReference type="EMBL" id="JAPDRQ010000146">
    <property type="protein sequence ID" value="KAJ9653643.1"/>
    <property type="molecule type" value="Genomic_DNA"/>
</dbReference>
<keyword evidence="2" id="KW-1185">Reference proteome</keyword>
<dbReference type="Proteomes" id="UP001172386">
    <property type="component" value="Unassembled WGS sequence"/>
</dbReference>
<accession>A0ACC3A0X5</accession>
<protein>
    <submittedName>
        <fullName evidence="1">Uncharacterized protein</fullName>
    </submittedName>
</protein>
<gene>
    <name evidence="1" type="ORF">H2198_007194</name>
</gene>
<proteinExistence type="predicted"/>
<evidence type="ECO:0000313" key="1">
    <source>
        <dbReference type="EMBL" id="KAJ9653643.1"/>
    </source>
</evidence>
<comment type="caution">
    <text evidence="1">The sequence shown here is derived from an EMBL/GenBank/DDBJ whole genome shotgun (WGS) entry which is preliminary data.</text>
</comment>
<organism evidence="1 2">
    <name type="scientific">Neophaeococcomyces mojaviensis</name>
    <dbReference type="NCBI Taxonomy" id="3383035"/>
    <lineage>
        <taxon>Eukaryota</taxon>
        <taxon>Fungi</taxon>
        <taxon>Dikarya</taxon>
        <taxon>Ascomycota</taxon>
        <taxon>Pezizomycotina</taxon>
        <taxon>Eurotiomycetes</taxon>
        <taxon>Chaetothyriomycetidae</taxon>
        <taxon>Chaetothyriales</taxon>
        <taxon>Chaetothyriales incertae sedis</taxon>
        <taxon>Neophaeococcomyces</taxon>
    </lineage>
</organism>